<gene>
    <name evidence="1" type="ORF">LEP1GSC108_3340</name>
    <name evidence="2" type="ORF">LEP1GSC108_3424</name>
</gene>
<comment type="caution">
    <text evidence="2">The sequence shown here is derived from an EMBL/GenBank/DDBJ whole genome shotgun (WGS) entry which is preliminary data.</text>
</comment>
<dbReference type="EMBL" id="AHNU02000040">
    <property type="protein sequence ID" value="EMN90632.1"/>
    <property type="molecule type" value="Genomic_DNA"/>
</dbReference>
<dbReference type="AlphaFoldDB" id="M6QG08"/>
<keyword evidence="3" id="KW-1185">Reference proteome</keyword>
<accession>M6QG08</accession>
<evidence type="ECO:0000313" key="2">
    <source>
        <dbReference type="EMBL" id="EMN91413.1"/>
    </source>
</evidence>
<evidence type="ECO:0000313" key="3">
    <source>
        <dbReference type="Proteomes" id="UP000012118"/>
    </source>
</evidence>
<organism evidence="2 3">
    <name type="scientific">Leptospira weilii str. UI 13098</name>
    <dbReference type="NCBI Taxonomy" id="1088542"/>
    <lineage>
        <taxon>Bacteria</taxon>
        <taxon>Pseudomonadati</taxon>
        <taxon>Spirochaetota</taxon>
        <taxon>Spirochaetia</taxon>
        <taxon>Leptospirales</taxon>
        <taxon>Leptospiraceae</taxon>
        <taxon>Leptospira</taxon>
    </lineage>
</organism>
<name>M6QG08_9LEPT</name>
<reference evidence="2 3" key="1">
    <citation type="submission" date="2013-01" db="EMBL/GenBank/DDBJ databases">
        <authorList>
            <person name="Harkins D.M."/>
            <person name="Durkin A.S."/>
            <person name="Brinkac L.M."/>
            <person name="Haft D.H."/>
            <person name="Selengut J.D."/>
            <person name="Sanka R."/>
            <person name="DePew J."/>
            <person name="Purushe J."/>
            <person name="Chanthongthip A."/>
            <person name="Lattana O."/>
            <person name="Phetsouvanh R."/>
            <person name="Newton P.N."/>
            <person name="Vinetz J.M."/>
            <person name="Sutton G.G."/>
            <person name="Nierman W.C."/>
            <person name="Fouts D.E."/>
        </authorList>
    </citation>
    <scope>NUCLEOTIDE SEQUENCE [LARGE SCALE GENOMIC DNA]</scope>
    <source>
        <strain evidence="2 3">UI 13098</strain>
    </source>
</reference>
<evidence type="ECO:0000313" key="1">
    <source>
        <dbReference type="EMBL" id="EMN90632.1"/>
    </source>
</evidence>
<proteinExistence type="predicted"/>
<dbReference type="EMBL" id="AHNU02000033">
    <property type="protein sequence ID" value="EMN91413.1"/>
    <property type="molecule type" value="Genomic_DNA"/>
</dbReference>
<sequence length="313" mass="35459">MYCIPSFMTDTVFLHPFHILKASPEERSGAIKILVKASSEREDRQGEIILKSAYADQEMRDAFLQHGYLDYNHLTDHIDKEIRDLKSSGKLTGSVLVDLQKAKTEAIIGSPEQIGFKEDFPSNLGIKDDGLYILGRLFPGNKFAEEICKGLQAGFNGWGASVSGFARPQDYSGKTIRKILLKKCAIAPLQEVINPDTAVQLLKGAVFLKDLEKSEILPTTPQVVFDEDRLSRIERRLDFFSKIFQSDPDAQDRYVDLIYSDIANRITKDEEIRSAWVRSILQNEFCVEGQDLENLADMIFLKLNEENECSRTL</sequence>
<protein>
    <submittedName>
        <fullName evidence="2">Uncharacterized protein</fullName>
    </submittedName>
</protein>
<dbReference type="Proteomes" id="UP000012118">
    <property type="component" value="Unassembled WGS sequence"/>
</dbReference>